<keyword evidence="1" id="KW-0472">Membrane</keyword>
<organism evidence="3 4">
    <name type="scientific">Halogranum amylolyticum</name>
    <dbReference type="NCBI Taxonomy" id="660520"/>
    <lineage>
        <taxon>Archaea</taxon>
        <taxon>Methanobacteriati</taxon>
        <taxon>Methanobacteriota</taxon>
        <taxon>Stenosarchaea group</taxon>
        <taxon>Halobacteria</taxon>
        <taxon>Halobacteriales</taxon>
        <taxon>Haloferacaceae</taxon>
    </lineage>
</organism>
<sequence>MDRRALAVVGFVTLLFVGFLARGVLLSVGRIALVAFVLALLAGVALVATRQPAYRRSTVGPATRVLRRPLERDDRHRCAECDAVVDDGERRRFVREWVLFGVPILLLDDGENVYCSSCTGRTIDADEAVDATDSDADRLRER</sequence>
<gene>
    <name evidence="3" type="ORF">SAMN04487948_103280</name>
</gene>
<accession>A0A1H8QRY0</accession>
<keyword evidence="4" id="KW-1185">Reference proteome</keyword>
<dbReference type="RefSeq" id="WP_211609079.1">
    <property type="nucleotide sequence ID" value="NZ_FODV01000003.1"/>
</dbReference>
<dbReference type="Proteomes" id="UP000199126">
    <property type="component" value="Unassembled WGS sequence"/>
</dbReference>
<feature type="transmembrane region" description="Helical" evidence="1">
    <location>
        <begin position="31"/>
        <end position="48"/>
    </location>
</feature>
<keyword evidence="1" id="KW-1133">Transmembrane helix</keyword>
<dbReference type="InterPro" id="IPR058421">
    <property type="entry name" value="DUF8108_C"/>
</dbReference>
<evidence type="ECO:0000256" key="1">
    <source>
        <dbReference type="SAM" id="Phobius"/>
    </source>
</evidence>
<keyword evidence="1" id="KW-0812">Transmembrane</keyword>
<reference evidence="4" key="1">
    <citation type="submission" date="2016-10" db="EMBL/GenBank/DDBJ databases">
        <authorList>
            <person name="Varghese N."/>
            <person name="Submissions S."/>
        </authorList>
    </citation>
    <scope>NUCLEOTIDE SEQUENCE [LARGE SCALE GENOMIC DNA]</scope>
    <source>
        <strain evidence="4">CGMCC 1.10121</strain>
    </source>
</reference>
<dbReference type="OrthoDB" id="293468at2157"/>
<dbReference type="AlphaFoldDB" id="A0A1H8QRY0"/>
<name>A0A1H8QRY0_9EURY</name>
<evidence type="ECO:0000313" key="3">
    <source>
        <dbReference type="EMBL" id="SEO57020.1"/>
    </source>
</evidence>
<protein>
    <recommendedName>
        <fullName evidence="2">DUF8108 domain-containing protein</fullName>
    </recommendedName>
</protein>
<dbReference type="EMBL" id="FODV01000003">
    <property type="protein sequence ID" value="SEO57020.1"/>
    <property type="molecule type" value="Genomic_DNA"/>
</dbReference>
<proteinExistence type="predicted"/>
<evidence type="ECO:0000313" key="4">
    <source>
        <dbReference type="Proteomes" id="UP000199126"/>
    </source>
</evidence>
<feature type="domain" description="DUF8108" evidence="2">
    <location>
        <begin position="52"/>
        <end position="119"/>
    </location>
</feature>
<evidence type="ECO:0000259" key="2">
    <source>
        <dbReference type="Pfam" id="PF26413"/>
    </source>
</evidence>
<dbReference type="Pfam" id="PF26413">
    <property type="entry name" value="DUF8108"/>
    <property type="match status" value="1"/>
</dbReference>